<dbReference type="PANTHER" id="PTHR11157">
    <property type="entry name" value="FATTY ACID ACYL TRANSFERASE-RELATED"/>
    <property type="match status" value="1"/>
</dbReference>
<feature type="transmembrane region" description="Helical" evidence="10">
    <location>
        <begin position="172"/>
        <end position="192"/>
    </location>
</feature>
<evidence type="ECO:0000256" key="6">
    <source>
        <dbReference type="ARBA" id="ARBA00022989"/>
    </source>
</evidence>
<dbReference type="GeneID" id="101899005"/>
<organism evidence="11 12">
    <name type="scientific">Musca domestica</name>
    <name type="common">House fly</name>
    <dbReference type="NCBI Taxonomy" id="7370"/>
    <lineage>
        <taxon>Eukaryota</taxon>
        <taxon>Metazoa</taxon>
        <taxon>Ecdysozoa</taxon>
        <taxon>Arthropoda</taxon>
        <taxon>Hexapoda</taxon>
        <taxon>Insecta</taxon>
        <taxon>Pterygota</taxon>
        <taxon>Neoptera</taxon>
        <taxon>Endopterygota</taxon>
        <taxon>Diptera</taxon>
        <taxon>Brachycera</taxon>
        <taxon>Muscomorpha</taxon>
        <taxon>Muscoidea</taxon>
        <taxon>Muscidae</taxon>
        <taxon>Musca</taxon>
    </lineage>
</organism>
<keyword evidence="2 10" id="KW-0444">Lipid biosynthesis</keyword>
<evidence type="ECO:0000256" key="4">
    <source>
        <dbReference type="ARBA" id="ARBA00022692"/>
    </source>
</evidence>
<proteinExistence type="inferred from homology"/>
<comment type="subcellular location">
    <subcellularLocation>
        <location evidence="1">Membrane</location>
        <topology evidence="1">Multi-pass membrane protein</topology>
    </subcellularLocation>
</comment>
<evidence type="ECO:0000256" key="10">
    <source>
        <dbReference type="RuleBase" id="RU361115"/>
    </source>
</evidence>
<evidence type="ECO:0000256" key="9">
    <source>
        <dbReference type="ARBA" id="ARBA00023160"/>
    </source>
</evidence>
<dbReference type="InterPro" id="IPR002076">
    <property type="entry name" value="ELO_fam"/>
</dbReference>
<keyword evidence="7 10" id="KW-0443">Lipid metabolism</keyword>
<evidence type="ECO:0000256" key="2">
    <source>
        <dbReference type="ARBA" id="ARBA00022516"/>
    </source>
</evidence>
<evidence type="ECO:0000256" key="1">
    <source>
        <dbReference type="ARBA" id="ARBA00004141"/>
    </source>
</evidence>
<protein>
    <recommendedName>
        <fullName evidence="10">Elongation of very long chain fatty acids protein</fullName>
        <ecNumber evidence="10">2.3.1.199</ecNumber>
    </recommendedName>
    <alternativeName>
        <fullName evidence="10">Very-long-chain 3-oxoacyl-CoA synthase</fullName>
    </alternativeName>
</protein>
<dbReference type="RefSeq" id="XP_058986736.1">
    <property type="nucleotide sequence ID" value="XM_059130753.1"/>
</dbReference>
<comment type="catalytic activity">
    <reaction evidence="10">
        <text>a very-long-chain acyl-CoA + malonyl-CoA + H(+) = a very-long-chain 3-oxoacyl-CoA + CO2 + CoA</text>
        <dbReference type="Rhea" id="RHEA:32727"/>
        <dbReference type="ChEBI" id="CHEBI:15378"/>
        <dbReference type="ChEBI" id="CHEBI:16526"/>
        <dbReference type="ChEBI" id="CHEBI:57287"/>
        <dbReference type="ChEBI" id="CHEBI:57384"/>
        <dbReference type="ChEBI" id="CHEBI:90725"/>
        <dbReference type="ChEBI" id="CHEBI:90736"/>
        <dbReference type="EC" id="2.3.1.199"/>
    </reaction>
</comment>
<dbReference type="Pfam" id="PF01151">
    <property type="entry name" value="ELO"/>
    <property type="match status" value="1"/>
</dbReference>
<dbReference type="EC" id="2.3.1.199" evidence="10"/>
<comment type="similarity">
    <text evidence="10">Belongs to the ELO family.</text>
</comment>
<feature type="transmembrane region" description="Helical" evidence="10">
    <location>
        <begin position="31"/>
        <end position="50"/>
    </location>
</feature>
<gene>
    <name evidence="12" type="primary">LOC101899005</name>
</gene>
<keyword evidence="5 10" id="KW-0276">Fatty acid metabolism</keyword>
<keyword evidence="4 10" id="KW-0812">Transmembrane</keyword>
<keyword evidence="3 10" id="KW-0808">Transferase</keyword>
<evidence type="ECO:0000313" key="11">
    <source>
        <dbReference type="Proteomes" id="UP001652621"/>
    </source>
</evidence>
<keyword evidence="9 10" id="KW-0275">Fatty acid biosynthesis</keyword>
<evidence type="ECO:0000256" key="8">
    <source>
        <dbReference type="ARBA" id="ARBA00023136"/>
    </source>
</evidence>
<keyword evidence="8 10" id="KW-0472">Membrane</keyword>
<name>A0ABM3VLQ1_MUSDO</name>
<keyword evidence="6 10" id="KW-1133">Transmembrane helix</keyword>
<dbReference type="PANTHER" id="PTHR11157:SF167">
    <property type="entry name" value="ELONGATION OF VERY LONG CHAIN FATTY ACIDS PROTEIN"/>
    <property type="match status" value="1"/>
</dbReference>
<evidence type="ECO:0000256" key="3">
    <source>
        <dbReference type="ARBA" id="ARBA00022679"/>
    </source>
</evidence>
<accession>A0ABM3VLQ1</accession>
<feature type="transmembrane region" description="Helical" evidence="10">
    <location>
        <begin position="204"/>
        <end position="222"/>
    </location>
</feature>
<evidence type="ECO:0000256" key="7">
    <source>
        <dbReference type="ARBA" id="ARBA00023098"/>
    </source>
</evidence>
<feature type="transmembrane region" description="Helical" evidence="10">
    <location>
        <begin position="234"/>
        <end position="253"/>
    </location>
</feature>
<evidence type="ECO:0000313" key="12">
    <source>
        <dbReference type="RefSeq" id="XP_058986736.1"/>
    </source>
</evidence>
<keyword evidence="11" id="KW-1185">Reference proteome</keyword>
<dbReference type="Proteomes" id="UP001652621">
    <property type="component" value="Unplaced"/>
</dbReference>
<feature type="transmembrane region" description="Helical" evidence="10">
    <location>
        <begin position="62"/>
        <end position="82"/>
    </location>
</feature>
<evidence type="ECO:0000256" key="5">
    <source>
        <dbReference type="ARBA" id="ARBA00022832"/>
    </source>
</evidence>
<sequence>MALVMKYINIMNRYMDTHGDPRTKDWPMMSSPFPTLAVCLTYVYLVKVLGPRWMENRKPFRLQNTLIIYNAAQVIFSAWIFYECLMGGWWGHYNFNCQPVEYADTPRVNRMVHACWWYYFSKFTEFMDTIFFVLRKKESQITTLHVIHHGCMPMSVWFGVKFTPGGHSTFFGLLNTFVHIIMYTYYMFSAMGPQFQKYLWWKKYLTTLQMVQFILIMVHAFQLLFIECNYPKAFVWWIGMHAVMFFFLFNEFYKQAYKGRKSQYKNLLMFCLQRPEKLRKEDEPLLANGHANGDCQTTEKKLLNGHANGKLMANGSSSAKSSNGYSSSNSNGYKNGAVLANGVNGHTTELTQRKVK</sequence>
<reference evidence="12" key="1">
    <citation type="submission" date="2025-08" db="UniProtKB">
        <authorList>
            <consortium name="RefSeq"/>
        </authorList>
    </citation>
    <scope>IDENTIFICATION</scope>
    <source>
        <strain evidence="12">Aabys</strain>
        <tissue evidence="12">Whole body</tissue>
    </source>
</reference>